<dbReference type="GO" id="GO:0008899">
    <property type="term" value="F:homoserine O-succinyltransferase activity"/>
    <property type="evidence" value="ECO:0007669"/>
    <property type="project" value="TreeGrafter"/>
</dbReference>
<dbReference type="AlphaFoldDB" id="A0A645E4E7"/>
<dbReference type="InterPro" id="IPR033752">
    <property type="entry name" value="MetA_family"/>
</dbReference>
<keyword evidence="3 4" id="KW-0012">Acyltransferase</keyword>
<keyword evidence="2 4" id="KW-0808">Transferase</keyword>
<accession>A0A645E4E7</accession>
<dbReference type="GO" id="GO:0008652">
    <property type="term" value="P:amino acid biosynthetic process"/>
    <property type="evidence" value="ECO:0007669"/>
    <property type="project" value="UniProtKB-KW"/>
</dbReference>
<dbReference type="InterPro" id="IPR029062">
    <property type="entry name" value="Class_I_gatase-like"/>
</dbReference>
<organism evidence="4">
    <name type="scientific">bioreactor metagenome</name>
    <dbReference type="NCBI Taxonomy" id="1076179"/>
    <lineage>
        <taxon>unclassified sequences</taxon>
        <taxon>metagenomes</taxon>
        <taxon>ecological metagenomes</taxon>
    </lineage>
</organism>
<comment type="caution">
    <text evidence="4">The sequence shown here is derived from an EMBL/GenBank/DDBJ whole genome shotgun (WGS) entry which is preliminary data.</text>
</comment>
<dbReference type="EC" id="2.3.1.31" evidence="4"/>
<protein>
    <submittedName>
        <fullName evidence="4">Homoserine O-acetyltransferase</fullName>
        <ecNumber evidence="4">2.3.1.31</ecNumber>
    </submittedName>
</protein>
<dbReference type="SUPFAM" id="SSF52317">
    <property type="entry name" value="Class I glutamine amidotransferase-like"/>
    <property type="match status" value="1"/>
</dbReference>
<dbReference type="Gene3D" id="3.40.50.880">
    <property type="match status" value="1"/>
</dbReference>
<reference evidence="4" key="1">
    <citation type="submission" date="2019-08" db="EMBL/GenBank/DDBJ databases">
        <authorList>
            <person name="Kucharzyk K."/>
            <person name="Murdoch R.W."/>
            <person name="Higgins S."/>
            <person name="Loffler F."/>
        </authorList>
    </citation>
    <scope>NUCLEOTIDE SEQUENCE</scope>
</reference>
<proteinExistence type="predicted"/>
<dbReference type="PANTHER" id="PTHR20919">
    <property type="entry name" value="HOMOSERINE O-SUCCINYLTRANSFERASE"/>
    <property type="match status" value="1"/>
</dbReference>
<evidence type="ECO:0000256" key="2">
    <source>
        <dbReference type="ARBA" id="ARBA00022679"/>
    </source>
</evidence>
<name>A0A645E4E7_9ZZZZ</name>
<evidence type="ECO:0000256" key="1">
    <source>
        <dbReference type="ARBA" id="ARBA00022605"/>
    </source>
</evidence>
<evidence type="ECO:0000256" key="3">
    <source>
        <dbReference type="ARBA" id="ARBA00023315"/>
    </source>
</evidence>
<keyword evidence="1" id="KW-0028">Amino-acid biosynthesis</keyword>
<dbReference type="PANTHER" id="PTHR20919:SF0">
    <property type="entry name" value="HOMOSERINE O-SUCCINYLTRANSFERASE"/>
    <property type="match status" value="1"/>
</dbReference>
<dbReference type="EMBL" id="VSSQ01042653">
    <property type="protein sequence ID" value="MPM96268.1"/>
    <property type="molecule type" value="Genomic_DNA"/>
</dbReference>
<gene>
    <name evidence="4" type="primary">metAA_20</name>
    <name evidence="4" type="ORF">SDC9_143426</name>
</gene>
<dbReference type="Pfam" id="PF04204">
    <property type="entry name" value="HTS"/>
    <property type="match status" value="1"/>
</dbReference>
<sequence length="164" mass="19119">MYHFYGIRKYPLDKKIFGVFPHTVNDKAFPLFRGFDDELFAPHSRHTTVSAEEISQHPELTILSQSEEAGVYIVASRGGREFYVTGHSEYSPLTLHNEYTRDMQKGLDSVELPKNYYKANDPQKQPVVLWRSHANLLFINWLNYFVYQATPFDLKKIKELGDLT</sequence>
<dbReference type="GO" id="GO:0004414">
    <property type="term" value="F:homoserine O-acetyltransferase activity"/>
    <property type="evidence" value="ECO:0007669"/>
    <property type="project" value="UniProtKB-EC"/>
</dbReference>
<evidence type="ECO:0000313" key="4">
    <source>
        <dbReference type="EMBL" id="MPM96268.1"/>
    </source>
</evidence>